<dbReference type="Pfam" id="PF13183">
    <property type="entry name" value="Fer4_8"/>
    <property type="match status" value="1"/>
</dbReference>
<feature type="domain" description="4Fe-4S ferredoxin-type" evidence="7">
    <location>
        <begin position="69"/>
        <end position="99"/>
    </location>
</feature>
<evidence type="ECO:0000313" key="10">
    <source>
        <dbReference type="Proteomes" id="UP000025229"/>
    </source>
</evidence>
<dbReference type="eggNOG" id="COG0247">
    <property type="taxonomic scope" value="Bacteria"/>
</dbReference>
<evidence type="ECO:0000313" key="8">
    <source>
        <dbReference type="EMBL" id="AHY47544.1"/>
    </source>
</evidence>
<dbReference type="STRING" id="42256.RradSPS_2261"/>
<dbReference type="PANTHER" id="PTHR32479:SF17">
    <property type="entry name" value="GLYCOLATE OXIDASE IRON-SULFUR SUBUNIT"/>
    <property type="match status" value="1"/>
</dbReference>
<feature type="domain" description="4Fe-4S ferredoxin-type" evidence="7">
    <location>
        <begin position="120"/>
        <end position="143"/>
    </location>
</feature>
<name>A0A023X688_RUBRA</name>
<evidence type="ECO:0000256" key="3">
    <source>
        <dbReference type="ARBA" id="ARBA00022737"/>
    </source>
</evidence>
<evidence type="ECO:0000256" key="5">
    <source>
        <dbReference type="ARBA" id="ARBA00023014"/>
    </source>
</evidence>
<dbReference type="GO" id="GO:0046872">
    <property type="term" value="F:metal ion binding"/>
    <property type="evidence" value="ECO:0007669"/>
    <property type="project" value="UniProtKB-KW"/>
</dbReference>
<dbReference type="Gene3D" id="1.10.1060.10">
    <property type="entry name" value="Alpha-helical ferredoxin"/>
    <property type="match status" value="1"/>
</dbReference>
<dbReference type="InterPro" id="IPR012257">
    <property type="entry name" value="Glc_ox_4Fe-4S"/>
</dbReference>
<dbReference type="PIRSF" id="PIRSF000139">
    <property type="entry name" value="Glc_ox_4Fe-4S"/>
    <property type="match status" value="1"/>
</dbReference>
<dbReference type="PATRIC" id="fig|42256.3.peg.2303"/>
<dbReference type="InterPro" id="IPR004017">
    <property type="entry name" value="Cys_rich_dom"/>
</dbReference>
<organism evidence="8 10">
    <name type="scientific">Rubrobacter radiotolerans</name>
    <name type="common">Arthrobacter radiotolerans</name>
    <dbReference type="NCBI Taxonomy" id="42256"/>
    <lineage>
        <taxon>Bacteria</taxon>
        <taxon>Bacillati</taxon>
        <taxon>Actinomycetota</taxon>
        <taxon>Rubrobacteria</taxon>
        <taxon>Rubrobacterales</taxon>
        <taxon>Rubrobacteraceae</taxon>
        <taxon>Rubrobacter</taxon>
    </lineage>
</organism>
<evidence type="ECO:0000256" key="1">
    <source>
        <dbReference type="ARBA" id="ARBA00022485"/>
    </source>
</evidence>
<dbReference type="InterPro" id="IPR017896">
    <property type="entry name" value="4Fe4S_Fe-S-bd"/>
</dbReference>
<dbReference type="InterPro" id="IPR009051">
    <property type="entry name" value="Helical_ferredxn"/>
</dbReference>
<reference evidence="8 10" key="1">
    <citation type="submission" date="2014-03" db="EMBL/GenBank/DDBJ databases">
        <title>Complete genome sequence of the Radio-Resistant Rubrobacter radiotolerans RSPS-4.</title>
        <authorList>
            <person name="Egas C.C."/>
            <person name="Barroso C.C."/>
            <person name="Froufe H.J.C."/>
            <person name="Pacheco J.J."/>
            <person name="Albuquerque L.L."/>
            <person name="da Costa M.M.S."/>
        </authorList>
    </citation>
    <scope>NUCLEOTIDE SEQUENCE [LARGE SCALE GENOMIC DNA]</scope>
    <source>
        <strain evidence="8 10">RSPS-4</strain>
    </source>
</reference>
<dbReference type="Pfam" id="PF02754">
    <property type="entry name" value="CCG"/>
    <property type="match status" value="2"/>
</dbReference>
<evidence type="ECO:0000256" key="6">
    <source>
        <dbReference type="SAM" id="MobiDB-lite"/>
    </source>
</evidence>
<evidence type="ECO:0000313" key="9">
    <source>
        <dbReference type="EMBL" id="MDX5894947.1"/>
    </source>
</evidence>
<dbReference type="OrthoDB" id="9770306at2"/>
<dbReference type="KEGG" id="rrd:RradSPS_2261"/>
<keyword evidence="1" id="KW-0004">4Fe-4S</keyword>
<dbReference type="EMBL" id="CP007514">
    <property type="protein sequence ID" value="AHY47544.1"/>
    <property type="molecule type" value="Genomic_DNA"/>
</dbReference>
<dbReference type="Proteomes" id="UP000025229">
    <property type="component" value="Chromosome"/>
</dbReference>
<dbReference type="GO" id="GO:0051539">
    <property type="term" value="F:4 iron, 4 sulfur cluster binding"/>
    <property type="evidence" value="ECO:0007669"/>
    <property type="project" value="UniProtKB-KW"/>
</dbReference>
<reference evidence="9" key="2">
    <citation type="submission" date="2023-11" db="EMBL/GenBank/DDBJ databases">
        <title>MicrobeMod: A computational toolkit for identifying prokaryotic methylation and restriction-modification with nanopore sequencing.</title>
        <authorList>
            <person name="Crits-Christoph A."/>
            <person name="Kang S.C."/>
            <person name="Lee H."/>
            <person name="Ostrov N."/>
        </authorList>
    </citation>
    <scope>NUCLEOTIDE SEQUENCE</scope>
    <source>
        <strain evidence="9">ATCC 51242</strain>
    </source>
</reference>
<feature type="compositionally biased region" description="Low complexity" evidence="6">
    <location>
        <begin position="1"/>
        <end position="20"/>
    </location>
</feature>
<dbReference type="PROSITE" id="PS51379">
    <property type="entry name" value="4FE4S_FER_2"/>
    <property type="match status" value="2"/>
</dbReference>
<dbReference type="SUPFAM" id="SSF54862">
    <property type="entry name" value="4Fe-4S ferredoxins"/>
    <property type="match status" value="1"/>
</dbReference>
<dbReference type="InterPro" id="IPR017900">
    <property type="entry name" value="4Fe4S_Fe_S_CS"/>
</dbReference>
<feature type="region of interest" description="Disordered" evidence="6">
    <location>
        <begin position="1"/>
        <end position="67"/>
    </location>
</feature>
<evidence type="ECO:0000259" key="7">
    <source>
        <dbReference type="PROSITE" id="PS51379"/>
    </source>
</evidence>
<dbReference type="AlphaFoldDB" id="A0A023X688"/>
<protein>
    <submittedName>
        <fullName evidence="8">Fe-S oxidoreductase</fullName>
    </submittedName>
    <submittedName>
        <fullName evidence="9">Heterodisulfide reductase-related iron-sulfur binding cluster</fullName>
    </submittedName>
</protein>
<sequence>MSDATNGGTPSGTPSGSPHGRNADDIFETVRQAYVEEVGESGTKIAVENPEPKSGPRGKAPFPAFDSHHPPEKDLISDCVHCGFCLPACPTYVLFGEEMDSPRGRIYLMNKGLTEEPMNDKMVAHFDNCLGCMACVTACPSGVQYDKLIEATRAQVERRHERSPDDKAFREMIFQLFPYPSRLRAAAAPMRLYKKFGVGEKLRRSGIMGLLPKRLQAMEALLPDLPEEEKIPEVTPPRGEKRYRVGILTGCVQRVFFSRVNAATVRVLAAEGCEVVAPEGQGCCGALSTHAGREEESLRFAKSTIDTFENLDLDYVVINAAGCGSTMKEYGYILRDEPEYAERAERFSASVRDISEFLQEVGTVAERHPLPMTVAYHDACHLSHAQGIKAQPRKTLKEIPGLEVKEIKEGDICCGSAGIYNMVQPESASMLGERKAKNVAATGASMLVTSNPGCTLQIQGSLKKLGHGMMPARHPMEVLDASIRGESVESLFARE</sequence>
<evidence type="ECO:0000256" key="2">
    <source>
        <dbReference type="ARBA" id="ARBA00022723"/>
    </source>
</evidence>
<accession>A0A023X688</accession>
<dbReference type="GO" id="GO:0016491">
    <property type="term" value="F:oxidoreductase activity"/>
    <property type="evidence" value="ECO:0007669"/>
    <property type="project" value="UniProtKB-ARBA"/>
</dbReference>
<dbReference type="EMBL" id="JAWXXX010000001">
    <property type="protein sequence ID" value="MDX5894947.1"/>
    <property type="molecule type" value="Genomic_DNA"/>
</dbReference>
<keyword evidence="3" id="KW-0677">Repeat</keyword>
<dbReference type="PANTHER" id="PTHR32479">
    <property type="entry name" value="GLYCOLATE OXIDASE IRON-SULFUR SUBUNIT"/>
    <property type="match status" value="1"/>
</dbReference>
<dbReference type="Proteomes" id="UP001281130">
    <property type="component" value="Unassembled WGS sequence"/>
</dbReference>
<keyword evidence="5" id="KW-0411">Iron-sulfur</keyword>
<keyword evidence="4" id="KW-0408">Iron</keyword>
<evidence type="ECO:0000256" key="4">
    <source>
        <dbReference type="ARBA" id="ARBA00023004"/>
    </source>
</evidence>
<dbReference type="RefSeq" id="WP_084263938.1">
    <property type="nucleotide sequence ID" value="NZ_CP007514.1"/>
</dbReference>
<proteinExistence type="predicted"/>
<keyword evidence="2" id="KW-0479">Metal-binding</keyword>
<gene>
    <name evidence="8" type="ORF">RradSPS_2261</name>
    <name evidence="9" type="ORF">SIL72_13040</name>
</gene>
<dbReference type="HOGENOM" id="CLU_023081_0_1_11"/>
<keyword evidence="10" id="KW-1185">Reference proteome</keyword>
<dbReference type="PROSITE" id="PS00198">
    <property type="entry name" value="4FE4S_FER_1"/>
    <property type="match status" value="2"/>
</dbReference>